<dbReference type="OrthoDB" id="9762420at2"/>
<feature type="domain" description="Putative type VI secretion system Rhs element associated Vgr" evidence="3">
    <location>
        <begin position="514"/>
        <end position="615"/>
    </location>
</feature>
<dbReference type="RefSeq" id="WP_075803011.1">
    <property type="nucleotide sequence ID" value="NZ_MKZO01000014.1"/>
</dbReference>
<gene>
    <name evidence="4" type="ORF">PSEMO_20660</name>
</gene>
<dbReference type="SUPFAM" id="SSF69255">
    <property type="entry name" value="gp5 N-terminal domain-like"/>
    <property type="match status" value="1"/>
</dbReference>
<accession>A0A1Q9R6S1</accession>
<dbReference type="EMBL" id="MKZO01000014">
    <property type="protein sequence ID" value="OLS63130.1"/>
    <property type="molecule type" value="Genomic_DNA"/>
</dbReference>
<protein>
    <recommendedName>
        <fullName evidence="6">Type VI secretion system tip protein VgrG</fullName>
    </recommendedName>
</protein>
<dbReference type="Pfam" id="PF04717">
    <property type="entry name" value="Phage_base_V"/>
    <property type="match status" value="1"/>
</dbReference>
<dbReference type="SUPFAM" id="SSF69279">
    <property type="entry name" value="Phage tail proteins"/>
    <property type="match status" value="2"/>
</dbReference>
<dbReference type="InterPro" id="IPR018769">
    <property type="entry name" value="VgrG2_DUF2345"/>
</dbReference>
<evidence type="ECO:0000259" key="1">
    <source>
        <dbReference type="Pfam" id="PF04717"/>
    </source>
</evidence>
<proteinExistence type="predicted"/>
<dbReference type="NCBIfam" id="TIGR01646">
    <property type="entry name" value="vgr_GE"/>
    <property type="match status" value="1"/>
</dbReference>
<feature type="domain" description="DUF2345" evidence="2">
    <location>
        <begin position="634"/>
        <end position="773"/>
    </location>
</feature>
<evidence type="ECO:0000259" key="2">
    <source>
        <dbReference type="Pfam" id="PF10106"/>
    </source>
</evidence>
<dbReference type="InterPro" id="IPR006533">
    <property type="entry name" value="T6SS_Vgr_RhsGE"/>
</dbReference>
<dbReference type="Pfam" id="PF10106">
    <property type="entry name" value="DUF2345"/>
    <property type="match status" value="1"/>
</dbReference>
<dbReference type="AlphaFoldDB" id="A0A1Q9R6S1"/>
<dbReference type="Proteomes" id="UP000186736">
    <property type="component" value="Unassembled WGS sequence"/>
</dbReference>
<comment type="caution">
    <text evidence="4">The sequence shown here is derived from an EMBL/GenBank/DDBJ whole genome shotgun (WGS) entry which is preliminary data.</text>
</comment>
<evidence type="ECO:0000259" key="3">
    <source>
        <dbReference type="Pfam" id="PF13296"/>
    </source>
</evidence>
<reference evidence="4 5" key="1">
    <citation type="submission" date="2016-10" db="EMBL/GenBank/DDBJ databases">
        <title>Genome Sequence of Pseudomonas putida GM4FR.</title>
        <authorList>
            <person name="Poehlein A."/>
            <person name="Wemheuer F."/>
            <person name="Hollensteiner J."/>
            <person name="Wemheuer B."/>
        </authorList>
    </citation>
    <scope>NUCLEOTIDE SEQUENCE [LARGE SCALE GENOMIC DNA]</scope>
    <source>
        <strain evidence="4 5">GM4FR</strain>
    </source>
</reference>
<feature type="domain" description="Gp5/Type VI secretion system Vgr protein OB-fold" evidence="1">
    <location>
        <begin position="453"/>
        <end position="494"/>
    </location>
</feature>
<organism evidence="4 5">
    <name type="scientific">Pseudomonas putida</name>
    <name type="common">Arthrobacter siderocapsulatus</name>
    <dbReference type="NCBI Taxonomy" id="303"/>
    <lineage>
        <taxon>Bacteria</taxon>
        <taxon>Pseudomonadati</taxon>
        <taxon>Pseudomonadota</taxon>
        <taxon>Gammaproteobacteria</taxon>
        <taxon>Pseudomonadales</taxon>
        <taxon>Pseudomonadaceae</taxon>
        <taxon>Pseudomonas</taxon>
    </lineage>
</organism>
<evidence type="ECO:0000313" key="4">
    <source>
        <dbReference type="EMBL" id="OLS63130.1"/>
    </source>
</evidence>
<evidence type="ECO:0000313" key="5">
    <source>
        <dbReference type="Proteomes" id="UP000186736"/>
    </source>
</evidence>
<dbReference type="Pfam" id="PF13296">
    <property type="entry name" value="T6SS_Vgr"/>
    <property type="match status" value="1"/>
</dbReference>
<dbReference type="Gene3D" id="2.40.50.230">
    <property type="entry name" value="Gp5 N-terminal domain"/>
    <property type="match status" value="1"/>
</dbReference>
<dbReference type="InterPro" id="IPR037026">
    <property type="entry name" value="Vgr_OB-fold_dom_sf"/>
</dbReference>
<sequence>MSVSHPVKNPYELEIIHLKVQADVLSFEGKEHLSQPFHYRIQFTSPVPRTTPGVFQADSDESPASALDIDATSVLNRRASFALYGPPPPRYPWEEPPREHLPLRKLYGAISAFRRLGGSHEQGHYEVILQPRFAHLERGKQYRLYRNQSVPEIVRYILTQRHGLLPHEFEFKLVREYPRRPHVMQYGENDLSFINRLLAEVGIWYRIDADLKLNIDVVRFHDAPCHFQFDVKLPLLWPSGFSSGGADGAWNLRTHHQVVEKNQFFRSYDHRQAQKELQDEIEQHHLIVATTYGERYDYNEPYTELGDRYAHRGEAEVESGHFFANLRRERILNQRSRLLGSSSSPTLAPGQVLEIEGPVPQDFANRVAITTITTRAARNASFSVEFEGIPYSHFICFRPPYLAKPQISGTLPARITSKNPYDRYSHLDEDGCYRVSFLFDRDERKAGFESLPMRLARPYAGDKYGSHFPLLAGTEVAVAFVEGDPDRPYIAHALHDSRHPDHVTQDNFHRNVLRTPSNNKLRMEDKTGEEHVKLSTEFAGKSQLNLGHLVDRERRKRGEGFELRTDHWGVLRAGKGLLISAHAQPGAEGEVLEMGSTLGLLQQAAEQLEHLSNDAGSCRAESADVQAQIDLFKQDLAQLKSAVLLLSAPEGIAATSGTHLQLAARDNLMLNAGGHGDVSVIKRLFIGAGQGLSLFVRKLGIKLIANQGPVQVQAQNDRLLLMARQGLEITSTEDEIRISAGKKITLNAGGSYLILDPCRVEAGTEGDYLVKAPYVYFTGKTKMTLDLPALPVLTDYEKKGSYQSDHSG</sequence>
<dbReference type="Gene3D" id="2.30.110.50">
    <property type="match status" value="2"/>
</dbReference>
<name>A0A1Q9R6S1_PSEPU</name>
<evidence type="ECO:0008006" key="6">
    <source>
        <dbReference type="Google" id="ProtNLM"/>
    </source>
</evidence>
<dbReference type="Pfam" id="PF05954">
    <property type="entry name" value="Phage_GPD"/>
    <property type="match status" value="1"/>
</dbReference>
<dbReference type="InterPro" id="IPR028244">
    <property type="entry name" value="T6SS_Rhs_Vgr_dom"/>
</dbReference>
<dbReference type="InterPro" id="IPR006531">
    <property type="entry name" value="Gp5/Vgr_OB"/>
</dbReference>